<proteinExistence type="predicted"/>
<reference evidence="3" key="1">
    <citation type="journal article" date="2018" name="Nat. Microbiol.">
        <title>Leveraging single-cell genomics to expand the fungal tree of life.</title>
        <authorList>
            <person name="Ahrendt S.R."/>
            <person name="Quandt C.A."/>
            <person name="Ciobanu D."/>
            <person name="Clum A."/>
            <person name="Salamov A."/>
            <person name="Andreopoulos B."/>
            <person name="Cheng J.F."/>
            <person name="Woyke T."/>
            <person name="Pelin A."/>
            <person name="Henrissat B."/>
            <person name="Reynolds N.K."/>
            <person name="Benny G.L."/>
            <person name="Smith M.E."/>
            <person name="James T.Y."/>
            <person name="Grigoriev I.V."/>
        </authorList>
    </citation>
    <scope>NUCLEOTIDE SEQUENCE [LARGE SCALE GENOMIC DNA]</scope>
    <source>
        <strain evidence="3">ATCC 52028</strain>
    </source>
</reference>
<keyword evidence="3" id="KW-1185">Reference proteome</keyword>
<dbReference type="PANTHER" id="PTHR14430:SF4">
    <property type="entry name" value="GDP_GTP EXCHANGE FACTOR SEC2 N-TERMINAL DOMAIN-CONTAINING PROTEIN"/>
    <property type="match status" value="1"/>
</dbReference>
<dbReference type="EMBL" id="ML014266">
    <property type="protein sequence ID" value="RKO99670.1"/>
    <property type="molecule type" value="Genomic_DNA"/>
</dbReference>
<organism evidence="2 3">
    <name type="scientific">Caulochytrium protostelioides</name>
    <dbReference type="NCBI Taxonomy" id="1555241"/>
    <lineage>
        <taxon>Eukaryota</taxon>
        <taxon>Fungi</taxon>
        <taxon>Fungi incertae sedis</taxon>
        <taxon>Chytridiomycota</taxon>
        <taxon>Chytridiomycota incertae sedis</taxon>
        <taxon>Chytridiomycetes</taxon>
        <taxon>Caulochytriales</taxon>
        <taxon>Caulochytriaceae</taxon>
        <taxon>Caulochytrium</taxon>
    </lineage>
</organism>
<accession>A0A4P9X3S0</accession>
<evidence type="ECO:0000256" key="1">
    <source>
        <dbReference type="ARBA" id="ARBA00023054"/>
    </source>
</evidence>
<dbReference type="OrthoDB" id="5560525at2759"/>
<dbReference type="GO" id="GO:0070319">
    <property type="term" value="C:Golgi to plasma membrane transport vesicle"/>
    <property type="evidence" value="ECO:0007669"/>
    <property type="project" value="TreeGrafter"/>
</dbReference>
<dbReference type="AlphaFoldDB" id="A0A4P9X3S0"/>
<dbReference type="GO" id="GO:0051286">
    <property type="term" value="C:cell tip"/>
    <property type="evidence" value="ECO:0007669"/>
    <property type="project" value="TreeGrafter"/>
</dbReference>
<dbReference type="Pfam" id="PF25555">
    <property type="entry name" value="RAB3A-like_C"/>
    <property type="match status" value="1"/>
</dbReference>
<dbReference type="GO" id="GO:0005085">
    <property type="term" value="F:guanyl-nucleotide exchange factor activity"/>
    <property type="evidence" value="ECO:0007669"/>
    <property type="project" value="InterPro"/>
</dbReference>
<evidence type="ECO:0000313" key="3">
    <source>
        <dbReference type="Proteomes" id="UP000274922"/>
    </source>
</evidence>
<dbReference type="CDD" id="cd21044">
    <property type="entry name" value="Rab11BD_RAB3IP_like"/>
    <property type="match status" value="1"/>
</dbReference>
<dbReference type="STRING" id="1555241.A0A4P9X3S0"/>
<gene>
    <name evidence="2" type="ORF">CXG81DRAFT_14205</name>
</gene>
<keyword evidence="1" id="KW-0175">Coiled coil</keyword>
<dbReference type="GO" id="GO:0006887">
    <property type="term" value="P:exocytosis"/>
    <property type="evidence" value="ECO:0007669"/>
    <property type="project" value="TreeGrafter"/>
</dbReference>
<name>A0A4P9X3S0_9FUNG</name>
<evidence type="ECO:0000313" key="2">
    <source>
        <dbReference type="EMBL" id="RKO99670.1"/>
    </source>
</evidence>
<dbReference type="InterPro" id="IPR040351">
    <property type="entry name" value="RAB3IL/RAB3IP/Sec2"/>
</dbReference>
<sequence length="260" mass="29097">MVADHVLWTEFQDHVRQSVAAADADITTPFLKRVLAEDIEPVLFYAYPYPGVTGPLAKLAGMPIATKRKLLEWTIRGELEFSLWCLGDHHGAVSHADQNAMLATTLSHALLSGFARARHLTRTAPRDPAAAAAHTHAAAAVEPVPRAKCWTCTVLRECEFRVRNRTPPGEWRPLCRFCRDRLLAVQDFFAFMGQIRPGGMRLGRADRQSGTVMGLFRHMLWLRRRMCLARIGSCNLFEADPPLGVQVGGAEWEKWVQISS</sequence>
<dbReference type="PANTHER" id="PTHR14430">
    <property type="entry name" value="RABIN3-RELATED"/>
    <property type="match status" value="1"/>
</dbReference>
<dbReference type="Proteomes" id="UP000274922">
    <property type="component" value="Unassembled WGS sequence"/>
</dbReference>
<protein>
    <submittedName>
        <fullName evidence="2">Uncharacterized protein</fullName>
    </submittedName>
</protein>